<accession>A0ABP6YEI9</accession>
<name>A0ABP6YEI9_9ACTN</name>
<organism evidence="2 3">
    <name type="scientific">Nonomuraea rosea</name>
    <dbReference type="NCBI Taxonomy" id="638574"/>
    <lineage>
        <taxon>Bacteria</taxon>
        <taxon>Bacillati</taxon>
        <taxon>Actinomycetota</taxon>
        <taxon>Actinomycetes</taxon>
        <taxon>Streptosporangiales</taxon>
        <taxon>Streptosporangiaceae</taxon>
        <taxon>Nonomuraea</taxon>
    </lineage>
</organism>
<evidence type="ECO:0000256" key="1">
    <source>
        <dbReference type="SAM" id="Phobius"/>
    </source>
</evidence>
<keyword evidence="1" id="KW-0812">Transmembrane</keyword>
<keyword evidence="1" id="KW-0472">Membrane</keyword>
<dbReference type="Proteomes" id="UP001500630">
    <property type="component" value="Unassembled WGS sequence"/>
</dbReference>
<proteinExistence type="predicted"/>
<gene>
    <name evidence="2" type="ORF">GCM10022419_072340</name>
</gene>
<evidence type="ECO:0000313" key="3">
    <source>
        <dbReference type="Proteomes" id="UP001500630"/>
    </source>
</evidence>
<evidence type="ECO:0000313" key="2">
    <source>
        <dbReference type="EMBL" id="GAA3580414.1"/>
    </source>
</evidence>
<dbReference type="RefSeq" id="WP_345568912.1">
    <property type="nucleotide sequence ID" value="NZ_BAABDQ010000019.1"/>
</dbReference>
<keyword evidence="1" id="KW-1133">Transmembrane helix</keyword>
<comment type="caution">
    <text evidence="2">The sequence shown here is derived from an EMBL/GenBank/DDBJ whole genome shotgun (WGS) entry which is preliminary data.</text>
</comment>
<feature type="transmembrane region" description="Helical" evidence="1">
    <location>
        <begin position="27"/>
        <end position="49"/>
    </location>
</feature>
<sequence length="124" mass="13320">MPGLPAYGPPPRSDSFRDFVRQKPAQIIGAGLLGLVLGALLGGTTVAIVSNLGHRDDMRPAYWEDYPGFGHRREGGYPYPYPQRIEPSCRPGPDGVVCVAPPYVVPKPVPTLTVVPTPMPTRTG</sequence>
<reference evidence="3" key="1">
    <citation type="journal article" date="2019" name="Int. J. Syst. Evol. Microbiol.">
        <title>The Global Catalogue of Microorganisms (GCM) 10K type strain sequencing project: providing services to taxonomists for standard genome sequencing and annotation.</title>
        <authorList>
            <consortium name="The Broad Institute Genomics Platform"/>
            <consortium name="The Broad Institute Genome Sequencing Center for Infectious Disease"/>
            <person name="Wu L."/>
            <person name="Ma J."/>
        </authorList>
    </citation>
    <scope>NUCLEOTIDE SEQUENCE [LARGE SCALE GENOMIC DNA]</scope>
    <source>
        <strain evidence="3">JCM 17326</strain>
    </source>
</reference>
<protein>
    <submittedName>
        <fullName evidence="2">Uncharacterized protein</fullName>
    </submittedName>
</protein>
<dbReference type="EMBL" id="BAABDQ010000019">
    <property type="protein sequence ID" value="GAA3580414.1"/>
    <property type="molecule type" value="Genomic_DNA"/>
</dbReference>
<keyword evidence="3" id="KW-1185">Reference proteome</keyword>